<feature type="region of interest" description="Disordered" evidence="1">
    <location>
        <begin position="1018"/>
        <end position="1041"/>
    </location>
</feature>
<dbReference type="EMBL" id="AHKC01009840">
    <property type="protein sequence ID" value="EKF32436.1"/>
    <property type="molecule type" value="Genomic_DNA"/>
</dbReference>
<dbReference type="Proteomes" id="UP000007350">
    <property type="component" value="Unassembled WGS sequence"/>
</dbReference>
<feature type="compositionally biased region" description="Polar residues" evidence="1">
    <location>
        <begin position="1492"/>
        <end position="1501"/>
    </location>
</feature>
<dbReference type="OrthoDB" id="249854at2759"/>
<feature type="compositionally biased region" description="Polar residues" evidence="1">
    <location>
        <begin position="1"/>
        <end position="22"/>
    </location>
</feature>
<feature type="region of interest" description="Disordered" evidence="1">
    <location>
        <begin position="1"/>
        <end position="46"/>
    </location>
</feature>
<evidence type="ECO:0000256" key="1">
    <source>
        <dbReference type="SAM" id="MobiDB-lite"/>
    </source>
</evidence>
<feature type="compositionally biased region" description="Polar residues" evidence="1">
    <location>
        <begin position="1086"/>
        <end position="1096"/>
    </location>
</feature>
<name>K2NC32_TRYCR</name>
<feature type="compositionally biased region" description="Low complexity" evidence="1">
    <location>
        <begin position="1168"/>
        <end position="1179"/>
    </location>
</feature>
<feature type="compositionally biased region" description="Acidic residues" evidence="1">
    <location>
        <begin position="1020"/>
        <end position="1030"/>
    </location>
</feature>
<feature type="compositionally biased region" description="Low complexity" evidence="1">
    <location>
        <begin position="23"/>
        <end position="36"/>
    </location>
</feature>
<feature type="region of interest" description="Disordered" evidence="1">
    <location>
        <begin position="1492"/>
        <end position="1514"/>
    </location>
</feature>
<protein>
    <recommendedName>
        <fullName evidence="4">Kinetoplastid kinetochore protein 1</fullName>
    </recommendedName>
</protein>
<comment type="caution">
    <text evidence="2">The sequence shown here is derived from an EMBL/GenBank/DDBJ whole genome shotgun (WGS) entry which is preliminary data.</text>
</comment>
<evidence type="ECO:0000313" key="3">
    <source>
        <dbReference type="Proteomes" id="UP000007350"/>
    </source>
</evidence>
<evidence type="ECO:0008006" key="4">
    <source>
        <dbReference type="Google" id="ProtNLM"/>
    </source>
</evidence>
<sequence>MDFFSATNRSARSQQSNATTNGRRSSVSSAASRSAPPTQPRRSGRELLETASEEDKTLFMRCVEQVQRQLKPNINSPSTLHTLASYYTREDPYVEGRPFCVSLSYATFLFHMQMARVSESDVQLYAQLINAILAQISDDARMTHPFVLRVLRDAVFGLPSPTCVGGAHCVALVPPLQYRAFACLATSLVDLRIVPVDILYQWQDKLEVLCDAQSPLVANRALTLIVHTIGNIRMDEQIAALQYVLKTKPRKMNVDFLLACYERLKRAVPEPVRGPMYGRAISIHCSELFLRFRSPIRREYVERFLYPSLSGADMQSLVQIPATRQHLCGELLRQCTPGMSPSNPYYLCLCAVMQWAFEDEIDGAMEMVELINCQMPHAAYFAATLAVDTRMSVAMFAKIVIALVRGAGLAMTGREVSDDVATALQNRTNVYSVLFLLREVVRNCSITASRRATDMHKALSIAVPEKTVEALGKLAMEAFNDLNEATVDPQLICAELAMVLHQLHIDEAMDAAVAHLRDVTALCIFCGLGRGASTLCEVNGTMHMTGHASVCRVLTTLAECAGMQSVEGKLIQLLRDPATQMDSAVHFLLFHILSHAGQHRQTLFQAVEPYIRSTLTTLLSADRASSAGLVPSQQKANVLMLHVKLVILLANSVEPSYVESILRVFCEVRLRNNHDALALWYMANLLLRQGKGNVELLPTDPAENNYSVNYPGCAPMCNTTADNAQLLLKIIDRSHSFSDEMRKLVGCCVCKLIQDFNVQAPNIIGTLLSPFGFVPVGLQPLSEYALPVGASSTFWTFFVHQMKTSAPARVAFMTALAKSISQRFRIAAPADAVCIDGTEATGHLFSVMMYEAMKRNPPLTRVVLHMISQWVKQQNHPPGRFACLLYICTQLLTVVVQRGTGLDAIELAAETRQDMHQFADAVTKTTTIVRGQLPRLARLGPLVRQENILFYQVLHRLHHKTRRLVEETTGEKCDEGSSVFEDGYNTTMNKTTELTGGASVGTNVPEAYLMDSLHQPDDNTVFEDYMEGDDTMSPVQPSLAQREDQAVYDPLLQEEQRKRQEEEESTASVPVSRAHKSSLSSKRDQSTMTSPANSVGSVRGRHPRREVSFVVVDDAEDATKTMNEEQEGALPLPIARSTQSAVGNNTAAKDHAYHSLVSRGVQTSYQESRGVSSSVVDNSSGRENKSASTMSAEITQEEMRRYRQQEPSFMDAKNNNDDTNNSWREPDLEAENEGDEEPIDNLALPILQASTPHVDGVAIPSGLVLEYLATHQGAKSVLHELQQFEKELQVTRAKAAEVVSYGANNYEEPHQGRVFTATASPHTTILPITMERRPNNYSVPHATRAPAPSKTVMARLTMIQASERQRQHEPQAGIQDENEASVVKKRRVEDEPRGVELAGNDARKAMMQTPAAKMGTGAQFFLHQSVSSVMKDLGGMRRQVEAMNSVMTPNQGGKTGVPLNQVTPYGQMVLPECFVEQNNDTAVREIRQVMGTHNPNDSRLSTGGRRKIRGTGDPIIGEAENSAAWWDEKSSAPMPQFATDPQYSMELF</sequence>
<feature type="region of interest" description="Disordered" evidence="1">
    <location>
        <begin position="1055"/>
        <end position="1102"/>
    </location>
</feature>
<reference evidence="2 3" key="1">
    <citation type="journal article" date="2012" name="BMC Genomics">
        <title>Comparative genomic analysis of human infective Trypanosoma cruzi lineages with the bat-restricted subspecies T. cruzi marinkellei.</title>
        <authorList>
            <person name="Franzen O."/>
            <person name="Talavera-Lopez C."/>
            <person name="Ochaya S."/>
            <person name="Butler C.E."/>
            <person name="Messenger L.A."/>
            <person name="Lewis M.D."/>
            <person name="Llewellyn M.S."/>
            <person name="Marinkelle C.J."/>
            <person name="Tyler K.M."/>
            <person name="Miles M.A."/>
            <person name="Andersson B."/>
        </authorList>
    </citation>
    <scope>NUCLEOTIDE SEQUENCE [LARGE SCALE GENOMIC DNA]</scope>
    <source>
        <strain evidence="2 3">B7</strain>
    </source>
</reference>
<gene>
    <name evidence="2" type="ORF">MOQ_003710</name>
</gene>
<feature type="region of interest" description="Disordered" evidence="1">
    <location>
        <begin position="1364"/>
        <end position="1393"/>
    </location>
</feature>
<accession>K2NC32</accession>
<evidence type="ECO:0000313" key="2">
    <source>
        <dbReference type="EMBL" id="EKF32436.1"/>
    </source>
</evidence>
<proteinExistence type="predicted"/>
<organism evidence="2 3">
    <name type="scientific">Trypanosoma cruzi marinkellei</name>
    <dbReference type="NCBI Taxonomy" id="85056"/>
    <lineage>
        <taxon>Eukaryota</taxon>
        <taxon>Discoba</taxon>
        <taxon>Euglenozoa</taxon>
        <taxon>Kinetoplastea</taxon>
        <taxon>Metakinetoplastina</taxon>
        <taxon>Trypanosomatida</taxon>
        <taxon>Trypanosomatidae</taxon>
        <taxon>Trypanosoma</taxon>
        <taxon>Schizotrypanum</taxon>
    </lineage>
</organism>
<keyword evidence="3" id="KW-1185">Reference proteome</keyword>
<feature type="region of interest" description="Disordered" evidence="1">
    <location>
        <begin position="1163"/>
        <end position="1236"/>
    </location>
</feature>